<dbReference type="EMBL" id="JAEPRJ010000001">
    <property type="protein sequence ID" value="MBK5896381.1"/>
    <property type="molecule type" value="Genomic_DNA"/>
</dbReference>
<dbReference type="InterPro" id="IPR036388">
    <property type="entry name" value="WH-like_DNA-bd_sf"/>
</dbReference>
<dbReference type="InterPro" id="IPR011711">
    <property type="entry name" value="GntR_C"/>
</dbReference>
<dbReference type="InterPro" id="IPR000524">
    <property type="entry name" value="Tscrpt_reg_HTH_GntR"/>
</dbReference>
<keyword evidence="6" id="KW-1185">Reference proteome</keyword>
<dbReference type="PANTHER" id="PTHR43537:SF24">
    <property type="entry name" value="GLUCONATE OPERON TRANSCRIPTIONAL REPRESSOR"/>
    <property type="match status" value="1"/>
</dbReference>
<evidence type="ECO:0000256" key="3">
    <source>
        <dbReference type="ARBA" id="ARBA00023163"/>
    </source>
</evidence>
<dbReference type="SMART" id="SM00345">
    <property type="entry name" value="HTH_GNTR"/>
    <property type="match status" value="1"/>
</dbReference>
<evidence type="ECO:0000313" key="5">
    <source>
        <dbReference type="EMBL" id="MBK5896381.1"/>
    </source>
</evidence>
<reference evidence="5 6" key="1">
    <citation type="submission" date="2021-01" db="EMBL/GenBank/DDBJ databases">
        <title>Isolation and description of Catonella massiliensis sp. nov., a novel Catonella species, isolated from a stable periodontitis subject.</title>
        <authorList>
            <person name="Antezack A."/>
            <person name="Boxberger M."/>
            <person name="La Scola B."/>
            <person name="Monnet-Corti V."/>
        </authorList>
    </citation>
    <scope>NUCLEOTIDE SEQUENCE [LARGE SCALE GENOMIC DNA]</scope>
    <source>
        <strain evidence="5 6">Marseille-Q4567</strain>
    </source>
</reference>
<accession>A0ABS1IWW6</accession>
<dbReference type="CDD" id="cd07377">
    <property type="entry name" value="WHTH_GntR"/>
    <property type="match status" value="1"/>
</dbReference>
<keyword evidence="3" id="KW-0804">Transcription</keyword>
<dbReference type="InterPro" id="IPR008920">
    <property type="entry name" value="TF_FadR/GntR_C"/>
</dbReference>
<organism evidence="5 6">
    <name type="scientific">Catonella massiliensis</name>
    <dbReference type="NCBI Taxonomy" id="2799636"/>
    <lineage>
        <taxon>Bacteria</taxon>
        <taxon>Bacillati</taxon>
        <taxon>Bacillota</taxon>
        <taxon>Clostridia</taxon>
        <taxon>Lachnospirales</taxon>
        <taxon>Lachnospiraceae</taxon>
        <taxon>Catonella</taxon>
    </lineage>
</organism>
<evidence type="ECO:0000259" key="4">
    <source>
        <dbReference type="PROSITE" id="PS50949"/>
    </source>
</evidence>
<sequence>MDKYVLNESELPLRDVVFRTLRRQILMGELKPGERLMEVKLTKKLGVSRTPVREAIHMLEIEGLAKVVPRRGASVSDITEEDLQDVLDVRCALEELAVELACARRSEEDIFNIKKAARAFVDATKTGSISEMAEKDVAFHNCIFSATGNKRLIQLVGNLSERMYRYRIEYLKNKGVYEGLIKEHSDIIRYIEGNAPSEARGAIRRHITNQVEKVSLEIKAGKEKK</sequence>
<feature type="domain" description="HTH gntR-type" evidence="4">
    <location>
        <begin position="11"/>
        <end position="78"/>
    </location>
</feature>
<protein>
    <submittedName>
        <fullName evidence="5">GntR family transcriptional regulator</fullName>
    </submittedName>
</protein>
<dbReference type="Gene3D" id="1.20.120.530">
    <property type="entry name" value="GntR ligand-binding domain-like"/>
    <property type="match status" value="1"/>
</dbReference>
<dbReference type="Pfam" id="PF00392">
    <property type="entry name" value="GntR"/>
    <property type="match status" value="1"/>
</dbReference>
<dbReference type="InterPro" id="IPR036390">
    <property type="entry name" value="WH_DNA-bd_sf"/>
</dbReference>
<keyword evidence="2" id="KW-0238">DNA-binding</keyword>
<gene>
    <name evidence="5" type="ORF">JJN12_01075</name>
</gene>
<dbReference type="Pfam" id="PF07729">
    <property type="entry name" value="FCD"/>
    <property type="match status" value="1"/>
</dbReference>
<evidence type="ECO:0000313" key="6">
    <source>
        <dbReference type="Proteomes" id="UP000604730"/>
    </source>
</evidence>
<dbReference type="PANTHER" id="PTHR43537">
    <property type="entry name" value="TRANSCRIPTIONAL REGULATOR, GNTR FAMILY"/>
    <property type="match status" value="1"/>
</dbReference>
<dbReference type="SUPFAM" id="SSF48008">
    <property type="entry name" value="GntR ligand-binding domain-like"/>
    <property type="match status" value="1"/>
</dbReference>
<dbReference type="PROSITE" id="PS50949">
    <property type="entry name" value="HTH_GNTR"/>
    <property type="match status" value="1"/>
</dbReference>
<evidence type="ECO:0000256" key="1">
    <source>
        <dbReference type="ARBA" id="ARBA00023015"/>
    </source>
</evidence>
<dbReference type="RefSeq" id="WP_208427956.1">
    <property type="nucleotide sequence ID" value="NZ_JAEPRJ010000001.1"/>
</dbReference>
<dbReference type="Gene3D" id="1.10.10.10">
    <property type="entry name" value="Winged helix-like DNA-binding domain superfamily/Winged helix DNA-binding domain"/>
    <property type="match status" value="1"/>
</dbReference>
<dbReference type="SMART" id="SM00895">
    <property type="entry name" value="FCD"/>
    <property type="match status" value="1"/>
</dbReference>
<name>A0ABS1IWW6_9FIRM</name>
<evidence type="ECO:0000256" key="2">
    <source>
        <dbReference type="ARBA" id="ARBA00023125"/>
    </source>
</evidence>
<proteinExistence type="predicted"/>
<keyword evidence="1" id="KW-0805">Transcription regulation</keyword>
<comment type="caution">
    <text evidence="5">The sequence shown here is derived from an EMBL/GenBank/DDBJ whole genome shotgun (WGS) entry which is preliminary data.</text>
</comment>
<dbReference type="Proteomes" id="UP000604730">
    <property type="component" value="Unassembled WGS sequence"/>
</dbReference>
<dbReference type="SUPFAM" id="SSF46785">
    <property type="entry name" value="Winged helix' DNA-binding domain"/>
    <property type="match status" value="1"/>
</dbReference>